<gene>
    <name evidence="2" type="ORF">D9613_001054</name>
</gene>
<dbReference type="Proteomes" id="UP000521872">
    <property type="component" value="Unassembled WGS sequence"/>
</dbReference>
<sequence length="143" mass="16454">MVSYQYLPHVIFGMALTSMSMNLVSQRRKTEEERYRVEAHLSILESIKKELQSNEPLSEERLGKLRRLAEVSRPMTSNSTLASEGQAVAEKPKDDKFESNLRESVGWSQVFKGQKPPQDSEDTLSKWDKHDLDIIKKELSKSE</sequence>
<evidence type="ECO:0000313" key="3">
    <source>
        <dbReference type="Proteomes" id="UP000521872"/>
    </source>
</evidence>
<evidence type="ECO:0000313" key="2">
    <source>
        <dbReference type="EMBL" id="KAF4620853.1"/>
    </source>
</evidence>
<proteinExistence type="predicted"/>
<reference evidence="2 3" key="1">
    <citation type="submission" date="2019-12" db="EMBL/GenBank/DDBJ databases">
        <authorList>
            <person name="Floudas D."/>
            <person name="Bentzer J."/>
            <person name="Ahren D."/>
            <person name="Johansson T."/>
            <person name="Persson P."/>
            <person name="Tunlid A."/>
        </authorList>
    </citation>
    <scope>NUCLEOTIDE SEQUENCE [LARGE SCALE GENOMIC DNA]</scope>
    <source>
        <strain evidence="2 3">CBS 102.39</strain>
    </source>
</reference>
<protein>
    <submittedName>
        <fullName evidence="2">Uncharacterized protein</fullName>
    </submittedName>
</protein>
<feature type="region of interest" description="Disordered" evidence="1">
    <location>
        <begin position="68"/>
        <end position="127"/>
    </location>
</feature>
<name>A0A8H4R1T7_9AGAR</name>
<organism evidence="2 3">
    <name type="scientific">Agrocybe pediades</name>
    <dbReference type="NCBI Taxonomy" id="84607"/>
    <lineage>
        <taxon>Eukaryota</taxon>
        <taxon>Fungi</taxon>
        <taxon>Dikarya</taxon>
        <taxon>Basidiomycota</taxon>
        <taxon>Agaricomycotina</taxon>
        <taxon>Agaricomycetes</taxon>
        <taxon>Agaricomycetidae</taxon>
        <taxon>Agaricales</taxon>
        <taxon>Agaricineae</taxon>
        <taxon>Strophariaceae</taxon>
        <taxon>Agrocybe</taxon>
    </lineage>
</organism>
<evidence type="ECO:0000256" key="1">
    <source>
        <dbReference type="SAM" id="MobiDB-lite"/>
    </source>
</evidence>
<feature type="compositionally biased region" description="Basic and acidic residues" evidence="1">
    <location>
        <begin position="90"/>
        <end position="101"/>
    </location>
</feature>
<dbReference type="AlphaFoldDB" id="A0A8H4R1T7"/>
<keyword evidence="3" id="KW-1185">Reference proteome</keyword>
<dbReference type="EMBL" id="JAACJL010000015">
    <property type="protein sequence ID" value="KAF4620853.1"/>
    <property type="molecule type" value="Genomic_DNA"/>
</dbReference>
<feature type="compositionally biased region" description="Polar residues" evidence="1">
    <location>
        <begin position="74"/>
        <end position="83"/>
    </location>
</feature>
<accession>A0A8H4R1T7</accession>
<comment type="caution">
    <text evidence="2">The sequence shown here is derived from an EMBL/GenBank/DDBJ whole genome shotgun (WGS) entry which is preliminary data.</text>
</comment>